<gene>
    <name evidence="6" type="ORF">GF068_14015</name>
</gene>
<reference evidence="6 7" key="1">
    <citation type="submission" date="2019-10" db="EMBL/GenBank/DDBJ databases">
        <title>A soil myxobacterium in the family Polyangiaceae.</title>
        <authorList>
            <person name="Li Y."/>
            <person name="Wang J."/>
        </authorList>
    </citation>
    <scope>NUCLEOTIDE SEQUENCE [LARGE SCALE GENOMIC DNA]</scope>
    <source>
        <strain evidence="6 7">DSM 14734</strain>
    </source>
</reference>
<evidence type="ECO:0000256" key="2">
    <source>
        <dbReference type="ARBA" id="ARBA00023015"/>
    </source>
</evidence>
<evidence type="ECO:0000313" key="7">
    <source>
        <dbReference type="Proteomes" id="UP000440224"/>
    </source>
</evidence>
<dbReference type="EMBL" id="WJIE01000004">
    <property type="protein sequence ID" value="MRG93038.1"/>
    <property type="molecule type" value="Genomic_DNA"/>
</dbReference>
<accession>A0A6N7PLZ5</accession>
<evidence type="ECO:0000259" key="5">
    <source>
        <dbReference type="PROSITE" id="PS50931"/>
    </source>
</evidence>
<dbReference type="CDD" id="cd08422">
    <property type="entry name" value="PBP2_CrgA_like"/>
    <property type="match status" value="1"/>
</dbReference>
<dbReference type="FunFam" id="1.10.10.10:FF:000001">
    <property type="entry name" value="LysR family transcriptional regulator"/>
    <property type="match status" value="1"/>
</dbReference>
<dbReference type="InterPro" id="IPR036388">
    <property type="entry name" value="WH-like_DNA-bd_sf"/>
</dbReference>
<dbReference type="PROSITE" id="PS50931">
    <property type="entry name" value="HTH_LYSR"/>
    <property type="match status" value="1"/>
</dbReference>
<dbReference type="PANTHER" id="PTHR30537">
    <property type="entry name" value="HTH-TYPE TRANSCRIPTIONAL REGULATOR"/>
    <property type="match status" value="1"/>
</dbReference>
<keyword evidence="3" id="KW-0238">DNA-binding</keyword>
<evidence type="ECO:0000256" key="1">
    <source>
        <dbReference type="ARBA" id="ARBA00009437"/>
    </source>
</evidence>
<comment type="similarity">
    <text evidence="1">Belongs to the LysR transcriptional regulatory family.</text>
</comment>
<dbReference type="Proteomes" id="UP000440224">
    <property type="component" value="Unassembled WGS sequence"/>
</dbReference>
<dbReference type="Pfam" id="PF03466">
    <property type="entry name" value="LysR_substrate"/>
    <property type="match status" value="1"/>
</dbReference>
<organism evidence="6 7">
    <name type="scientific">Polyangium spumosum</name>
    <dbReference type="NCBI Taxonomy" id="889282"/>
    <lineage>
        <taxon>Bacteria</taxon>
        <taxon>Pseudomonadati</taxon>
        <taxon>Myxococcota</taxon>
        <taxon>Polyangia</taxon>
        <taxon>Polyangiales</taxon>
        <taxon>Polyangiaceae</taxon>
        <taxon>Polyangium</taxon>
    </lineage>
</organism>
<evidence type="ECO:0000256" key="4">
    <source>
        <dbReference type="ARBA" id="ARBA00023163"/>
    </source>
</evidence>
<dbReference type="GO" id="GO:0003700">
    <property type="term" value="F:DNA-binding transcription factor activity"/>
    <property type="evidence" value="ECO:0007669"/>
    <property type="project" value="InterPro"/>
</dbReference>
<dbReference type="RefSeq" id="WP_153819911.1">
    <property type="nucleotide sequence ID" value="NZ_WJIE01000004.1"/>
</dbReference>
<comment type="caution">
    <text evidence="6">The sequence shown here is derived from an EMBL/GenBank/DDBJ whole genome shotgun (WGS) entry which is preliminary data.</text>
</comment>
<keyword evidence="2" id="KW-0805">Transcription regulation</keyword>
<sequence length="299" mass="32987">MTTFVRVIDGGSLSAAARAQRLSLPAVSRQLRALEAELGAALLVRSTRRLRVTDAGQRWYEHCVRVLRDIDDGREAVRSTQSARGTLVVSTSLTYGALVVIPRLRRLAEEHPQLVVDLRLEDQLVDLVGEGVDVAVRAGSPPPDSTAYIAQPLATMARVLVAAPKWLRKNGTPRTPLELARFDHLVQVTPAGSVVRWRLLREREEETPDVRARIRSNAPLALRDLALDGAGIAYLPDWLVETEIAQGRLRRVLPEWSSPPITAYAIYRAELRGAPRVQAFVNALARDGAPRATKIESRS</sequence>
<dbReference type="Gene3D" id="1.10.10.10">
    <property type="entry name" value="Winged helix-like DNA-binding domain superfamily/Winged helix DNA-binding domain"/>
    <property type="match status" value="1"/>
</dbReference>
<dbReference type="PANTHER" id="PTHR30537:SF5">
    <property type="entry name" value="HTH-TYPE TRANSCRIPTIONAL ACTIVATOR TTDR-RELATED"/>
    <property type="match status" value="1"/>
</dbReference>
<dbReference type="GO" id="GO:0003677">
    <property type="term" value="F:DNA binding"/>
    <property type="evidence" value="ECO:0007669"/>
    <property type="project" value="UniProtKB-KW"/>
</dbReference>
<protein>
    <submittedName>
        <fullName evidence="6">LysR family transcriptional regulator</fullName>
    </submittedName>
</protein>
<evidence type="ECO:0000313" key="6">
    <source>
        <dbReference type="EMBL" id="MRG93038.1"/>
    </source>
</evidence>
<dbReference type="InterPro" id="IPR005119">
    <property type="entry name" value="LysR_subst-bd"/>
</dbReference>
<dbReference type="AlphaFoldDB" id="A0A6N7PLZ5"/>
<evidence type="ECO:0000256" key="3">
    <source>
        <dbReference type="ARBA" id="ARBA00023125"/>
    </source>
</evidence>
<keyword evidence="7" id="KW-1185">Reference proteome</keyword>
<name>A0A6N7PLZ5_9BACT</name>
<dbReference type="Gene3D" id="3.40.190.290">
    <property type="match status" value="1"/>
</dbReference>
<feature type="domain" description="HTH lysR-type" evidence="5">
    <location>
        <begin position="1"/>
        <end position="53"/>
    </location>
</feature>
<dbReference type="InterPro" id="IPR000847">
    <property type="entry name" value="LysR_HTH_N"/>
</dbReference>
<dbReference type="InterPro" id="IPR058163">
    <property type="entry name" value="LysR-type_TF_proteobact-type"/>
</dbReference>
<proteinExistence type="inferred from homology"/>
<dbReference type="SUPFAM" id="SSF46785">
    <property type="entry name" value="Winged helix' DNA-binding domain"/>
    <property type="match status" value="1"/>
</dbReference>
<dbReference type="Pfam" id="PF00126">
    <property type="entry name" value="HTH_1"/>
    <property type="match status" value="1"/>
</dbReference>
<keyword evidence="4" id="KW-0804">Transcription</keyword>
<dbReference type="InterPro" id="IPR036390">
    <property type="entry name" value="WH_DNA-bd_sf"/>
</dbReference>
<dbReference type="OrthoDB" id="5504358at2"/>
<dbReference type="SUPFAM" id="SSF53850">
    <property type="entry name" value="Periplasmic binding protein-like II"/>
    <property type="match status" value="1"/>
</dbReference>